<accession>A0A0Q2RGU6</accession>
<feature type="binding site" evidence="9">
    <location>
        <position position="85"/>
    </location>
    <ligand>
        <name>sn-glycerol 3-phosphate</name>
        <dbReference type="ChEBI" id="CHEBI:57597"/>
    </ligand>
</feature>
<dbReference type="GO" id="GO:0006072">
    <property type="term" value="P:glycerol-3-phosphate metabolic process"/>
    <property type="evidence" value="ECO:0007669"/>
    <property type="project" value="InterPro"/>
</dbReference>
<dbReference type="PIRSF" id="PIRSF000538">
    <property type="entry name" value="GlpK"/>
    <property type="match status" value="1"/>
</dbReference>
<dbReference type="SUPFAM" id="SSF53067">
    <property type="entry name" value="Actin-like ATPase domain"/>
    <property type="match status" value="2"/>
</dbReference>
<dbReference type="RefSeq" id="WP_055428476.1">
    <property type="nucleotide sequence ID" value="NZ_CP015105.1"/>
</dbReference>
<dbReference type="NCBIfam" id="NF000756">
    <property type="entry name" value="PRK00047.1"/>
    <property type="match status" value="1"/>
</dbReference>
<feature type="binding site" evidence="9">
    <location>
        <position position="404"/>
    </location>
    <ligand>
        <name>ATP</name>
        <dbReference type="ChEBI" id="CHEBI:30616"/>
    </ligand>
</feature>
<evidence type="ECO:0000313" key="13">
    <source>
        <dbReference type="EMBL" id="ASJ13319.1"/>
    </source>
</evidence>
<evidence type="ECO:0000313" key="18">
    <source>
        <dbReference type="Proteomes" id="UP000250136"/>
    </source>
</evidence>
<dbReference type="InterPro" id="IPR000577">
    <property type="entry name" value="Carb_kinase_FGGY"/>
</dbReference>
<organism evidence="14 16">
    <name type="scientific">Thermococcus thioreducens</name>
    <dbReference type="NCBI Taxonomy" id="277988"/>
    <lineage>
        <taxon>Archaea</taxon>
        <taxon>Methanobacteriati</taxon>
        <taxon>Methanobacteriota</taxon>
        <taxon>Thermococci</taxon>
        <taxon>Thermococcales</taxon>
        <taxon>Thermococcaceae</taxon>
        <taxon>Thermococcus</taxon>
    </lineage>
</organism>
<gene>
    <name evidence="9" type="primary">glpK</name>
    <name evidence="13" type="ORF">A3L14_10705</name>
    <name evidence="14" type="ORF">AMR53_00905</name>
    <name evidence="15" type="ORF">SAMN05216170_2246</name>
</gene>
<feature type="binding site" evidence="9">
    <location>
        <position position="134"/>
    </location>
    <ligand>
        <name>glycerol</name>
        <dbReference type="ChEBI" id="CHEBI:17754"/>
    </ligand>
</feature>
<comment type="function">
    <text evidence="9">Key enzyme in the regulation of glycerol uptake and metabolism. Catalyzes the phosphorylation of glycerol to yield sn-glycerol 3-phosphate.</text>
</comment>
<evidence type="ECO:0000256" key="9">
    <source>
        <dbReference type="HAMAP-Rule" id="MF_00186"/>
    </source>
</evidence>
<dbReference type="EMBL" id="FOIW01000003">
    <property type="protein sequence ID" value="SEW22599.1"/>
    <property type="molecule type" value="Genomic_DNA"/>
</dbReference>
<evidence type="ECO:0000256" key="3">
    <source>
        <dbReference type="ARBA" id="ARBA00022679"/>
    </source>
</evidence>
<dbReference type="InterPro" id="IPR043129">
    <property type="entry name" value="ATPase_NBD"/>
</dbReference>
<keyword evidence="18" id="KW-1185">Reference proteome</keyword>
<dbReference type="PANTHER" id="PTHR10196">
    <property type="entry name" value="SUGAR KINASE"/>
    <property type="match status" value="1"/>
</dbReference>
<dbReference type="GO" id="GO:0005524">
    <property type="term" value="F:ATP binding"/>
    <property type="evidence" value="ECO:0007669"/>
    <property type="project" value="UniProtKB-UniRule"/>
</dbReference>
<dbReference type="InterPro" id="IPR018484">
    <property type="entry name" value="FGGY_N"/>
</dbReference>
<dbReference type="HAMAP" id="MF_00186">
    <property type="entry name" value="Glycerol_kin"/>
    <property type="match status" value="1"/>
</dbReference>
<evidence type="ECO:0000256" key="6">
    <source>
        <dbReference type="ARBA" id="ARBA00022798"/>
    </source>
</evidence>
<dbReference type="GeneID" id="33334901"/>
<dbReference type="Pfam" id="PF00370">
    <property type="entry name" value="FGGY_N"/>
    <property type="match status" value="1"/>
</dbReference>
<keyword evidence="7 9" id="KW-0067">ATP-binding</keyword>
<dbReference type="InterPro" id="IPR018485">
    <property type="entry name" value="FGGY_C"/>
</dbReference>
<feature type="binding site" evidence="9">
    <location>
        <position position="84"/>
    </location>
    <ligand>
        <name>sn-glycerol 3-phosphate</name>
        <dbReference type="ChEBI" id="CHEBI:57597"/>
    </ligand>
</feature>
<evidence type="ECO:0000313" key="14">
    <source>
        <dbReference type="EMBL" id="KQH83270.1"/>
    </source>
</evidence>
<dbReference type="FunFam" id="3.30.420.40:FF:000008">
    <property type="entry name" value="Glycerol kinase"/>
    <property type="match status" value="1"/>
</dbReference>
<dbReference type="KEGG" id="ttd:A3L14_10705"/>
<keyword evidence="6 9" id="KW-0319">Glycerol metabolism</keyword>
<dbReference type="GO" id="GO:0019563">
    <property type="term" value="P:glycerol catabolic process"/>
    <property type="evidence" value="ECO:0007669"/>
    <property type="project" value="UniProtKB-UniRule"/>
</dbReference>
<comment type="similarity">
    <text evidence="2 9 10">Belongs to the FGGY kinase family.</text>
</comment>
<dbReference type="Proteomes" id="UP000051862">
    <property type="component" value="Unassembled WGS sequence"/>
</dbReference>
<evidence type="ECO:0000256" key="4">
    <source>
        <dbReference type="ARBA" id="ARBA00022741"/>
    </source>
</evidence>
<protein>
    <recommendedName>
        <fullName evidence="9">Glycerol kinase</fullName>
        <ecNumber evidence="9">2.7.1.30</ecNumber>
    </recommendedName>
    <alternativeName>
        <fullName evidence="9">ATP:glycerol 3-phosphotransferase</fullName>
    </alternativeName>
    <alternativeName>
        <fullName evidence="9">Glycerokinase</fullName>
        <shortName evidence="9">GK</shortName>
    </alternativeName>
</protein>
<evidence type="ECO:0000313" key="16">
    <source>
        <dbReference type="Proteomes" id="UP000051862"/>
    </source>
</evidence>
<feature type="binding site" evidence="9">
    <location>
        <position position="263"/>
    </location>
    <ligand>
        <name>ADP</name>
        <dbReference type="ChEBI" id="CHEBI:456216"/>
    </ligand>
</feature>
<evidence type="ECO:0000256" key="2">
    <source>
        <dbReference type="ARBA" id="ARBA00009156"/>
    </source>
</evidence>
<dbReference type="CDD" id="cd07786">
    <property type="entry name" value="FGGY_EcGK_like"/>
    <property type="match status" value="1"/>
</dbReference>
<feature type="binding site" evidence="9">
    <location>
        <position position="18"/>
    </location>
    <ligand>
        <name>ADP</name>
        <dbReference type="ChEBI" id="CHEBI:456216"/>
    </ligand>
</feature>
<dbReference type="PANTHER" id="PTHR10196:SF69">
    <property type="entry name" value="GLYCEROL KINASE"/>
    <property type="match status" value="1"/>
</dbReference>
<dbReference type="EMBL" id="CP015105">
    <property type="protein sequence ID" value="ASJ13319.1"/>
    <property type="molecule type" value="Genomic_DNA"/>
</dbReference>
<feature type="binding site" evidence="9">
    <location>
        <position position="15"/>
    </location>
    <ligand>
        <name>ATP</name>
        <dbReference type="ChEBI" id="CHEBI:30616"/>
    </ligand>
</feature>
<evidence type="ECO:0000259" key="11">
    <source>
        <dbReference type="Pfam" id="PF00370"/>
    </source>
</evidence>
<evidence type="ECO:0000313" key="15">
    <source>
        <dbReference type="EMBL" id="SEW22599.1"/>
    </source>
</evidence>
<dbReference type="PROSITE" id="PS00933">
    <property type="entry name" value="FGGY_KINASES_1"/>
    <property type="match status" value="1"/>
</dbReference>
<feature type="binding site" evidence="9">
    <location>
        <position position="84"/>
    </location>
    <ligand>
        <name>glycerol</name>
        <dbReference type="ChEBI" id="CHEBI:17754"/>
    </ligand>
</feature>
<evidence type="ECO:0000256" key="7">
    <source>
        <dbReference type="ARBA" id="ARBA00022840"/>
    </source>
</evidence>
<feature type="binding site" evidence="9">
    <location>
        <position position="14"/>
    </location>
    <ligand>
        <name>sn-glycerol 3-phosphate</name>
        <dbReference type="ChEBI" id="CHEBI:57597"/>
    </ligand>
</feature>
<keyword evidence="4 9" id="KW-0547">Nucleotide-binding</keyword>
<dbReference type="PATRIC" id="fig|277988.4.peg.196"/>
<dbReference type="GO" id="GO:0005829">
    <property type="term" value="C:cytosol"/>
    <property type="evidence" value="ECO:0007669"/>
    <property type="project" value="TreeGrafter"/>
</dbReference>
<evidence type="ECO:0000256" key="10">
    <source>
        <dbReference type="RuleBase" id="RU003733"/>
    </source>
</evidence>
<name>A0A0Q2RGU6_9EURY</name>
<keyword evidence="5 9" id="KW-0418">Kinase</keyword>
<dbReference type="Proteomes" id="UP000250136">
    <property type="component" value="Chromosome"/>
</dbReference>
<dbReference type="OrthoDB" id="26592at2157"/>
<dbReference type="NCBIfam" id="TIGR01311">
    <property type="entry name" value="glycerol_kin"/>
    <property type="match status" value="1"/>
</dbReference>
<feature type="binding site" evidence="9">
    <location>
        <position position="404"/>
    </location>
    <ligand>
        <name>ADP</name>
        <dbReference type="ChEBI" id="CHEBI:456216"/>
    </ligand>
</feature>
<comment type="catalytic activity">
    <reaction evidence="8 9">
        <text>glycerol + ATP = sn-glycerol 3-phosphate + ADP + H(+)</text>
        <dbReference type="Rhea" id="RHEA:21644"/>
        <dbReference type="ChEBI" id="CHEBI:15378"/>
        <dbReference type="ChEBI" id="CHEBI:17754"/>
        <dbReference type="ChEBI" id="CHEBI:30616"/>
        <dbReference type="ChEBI" id="CHEBI:57597"/>
        <dbReference type="ChEBI" id="CHEBI:456216"/>
        <dbReference type="EC" id="2.7.1.30"/>
    </reaction>
</comment>
<sequence>MSGEKFILSLDEGTTSARAIIFDREGDIKGIGQYEFPQHYPKPGWVEHDPEEIWSAQIRAIKTALERENVEPSQIAAIGVTNQRETTIVWDKTGKPLYNAIVWQCRRTAEMVEEIKREYGDVIKEKTGLVPDAYFSASKLKWLLDNVPGLREKAERGEVLFGTVDTFLIYRLTGEHVTDYSNASRTMLFNIKKLDWDDELLEMFDVPSEVLPEVRESSEIYGYTKRELLGREIPVSGDAGDQQAALFGQAGFETGMVKATYGTGSFILANTGKTVRYSSNLLTTIAWGLDGRVTYALEGSVFVTGAAVHWLRDGIRIIKHASETEELARRLESNEGLYFVPAFVGLGAPYWDQFARGLIIGITRGTGREHLARATLEAIAYLTRDVIEEMEKLVGIKELRVDGGATANDFLMQFQADILDRRVVRPVVKETTALGAAYLAGLAVDYWESLKEIQNLWKAEKIFEPTMDKETREKLYHGWKEAVKRALGWAKVVEA</sequence>
<feature type="binding site" evidence="9">
    <location>
        <position position="241"/>
    </location>
    <ligand>
        <name>glycerol</name>
        <dbReference type="ChEBI" id="CHEBI:17754"/>
    </ligand>
</feature>
<feature type="binding site" evidence="9">
    <location>
        <position position="242"/>
    </location>
    <ligand>
        <name>glycerol</name>
        <dbReference type="ChEBI" id="CHEBI:17754"/>
    </ligand>
</feature>
<dbReference type="Gene3D" id="3.30.420.40">
    <property type="match status" value="2"/>
</dbReference>
<feature type="binding site" evidence="9">
    <location>
        <position position="134"/>
    </location>
    <ligand>
        <name>sn-glycerol 3-phosphate</name>
        <dbReference type="ChEBI" id="CHEBI:57597"/>
    </ligand>
</feature>
<dbReference type="InterPro" id="IPR005999">
    <property type="entry name" value="Glycerol_kin"/>
</dbReference>
<proteinExistence type="inferred from homology"/>
<dbReference type="Proteomes" id="UP000182125">
    <property type="component" value="Unassembled WGS sequence"/>
</dbReference>
<evidence type="ECO:0000256" key="5">
    <source>
        <dbReference type="ARBA" id="ARBA00022777"/>
    </source>
</evidence>
<feature type="binding site" evidence="9">
    <location>
        <position position="241"/>
    </location>
    <ligand>
        <name>sn-glycerol 3-phosphate</name>
        <dbReference type="ChEBI" id="CHEBI:57597"/>
    </ligand>
</feature>
<feature type="binding site" evidence="9">
    <location>
        <position position="263"/>
    </location>
    <ligand>
        <name>ATP</name>
        <dbReference type="ChEBI" id="CHEBI:30616"/>
    </ligand>
</feature>
<dbReference type="GO" id="GO:0004370">
    <property type="term" value="F:glycerol kinase activity"/>
    <property type="evidence" value="ECO:0007669"/>
    <property type="project" value="UniProtKB-UniRule"/>
</dbReference>
<dbReference type="Pfam" id="PF02782">
    <property type="entry name" value="FGGY_C"/>
    <property type="match status" value="1"/>
</dbReference>
<reference evidence="14 16" key="1">
    <citation type="submission" date="2015-08" db="EMBL/GenBank/DDBJ databases">
        <title>Thermococcus thioreducens DSM 14981 genome sequencing.</title>
        <authorList>
            <person name="Hong S.-J."/>
            <person name="Kim M.-C."/>
            <person name="Shin J.-H."/>
        </authorList>
    </citation>
    <scope>NUCLEOTIDE SEQUENCE [LARGE SCALE GENOMIC DNA]</scope>
    <source>
        <strain evidence="14 16">DSM 14981</strain>
    </source>
</reference>
<dbReference type="PROSITE" id="PS00445">
    <property type="entry name" value="FGGY_KINASES_2"/>
    <property type="match status" value="1"/>
</dbReference>
<dbReference type="EMBL" id="LIXN01000002">
    <property type="protein sequence ID" value="KQH83270.1"/>
    <property type="molecule type" value="Genomic_DNA"/>
</dbReference>
<feature type="binding site" evidence="9">
    <location>
        <position position="16"/>
    </location>
    <ligand>
        <name>ATP</name>
        <dbReference type="ChEBI" id="CHEBI:30616"/>
    </ligand>
</feature>
<dbReference type="InterPro" id="IPR018483">
    <property type="entry name" value="Carb_kinase_FGGY_CS"/>
</dbReference>
<reference evidence="15 17" key="3">
    <citation type="submission" date="2016-10" db="EMBL/GenBank/DDBJ databases">
        <authorList>
            <person name="de Groot N.N."/>
        </authorList>
    </citation>
    <scope>NUCLEOTIDE SEQUENCE [LARGE SCALE GENOMIC DNA]</scope>
    <source>
        <strain evidence="15 17">OGL-20</strain>
    </source>
</reference>
<feature type="binding site" evidence="9">
    <location>
        <position position="305"/>
    </location>
    <ligand>
        <name>ATP</name>
        <dbReference type="ChEBI" id="CHEBI:30616"/>
    </ligand>
</feature>
<feature type="binding site" evidence="9">
    <location>
        <position position="305"/>
    </location>
    <ligand>
        <name>ADP</name>
        <dbReference type="ChEBI" id="CHEBI:456216"/>
    </ligand>
</feature>
<evidence type="ECO:0000256" key="1">
    <source>
        <dbReference type="ARBA" id="ARBA00005190"/>
    </source>
</evidence>
<dbReference type="EC" id="2.7.1.30" evidence="9"/>
<dbReference type="STRING" id="277988.SAMN05216170_2246"/>
<dbReference type="FunFam" id="3.30.420.40:FF:000007">
    <property type="entry name" value="Glycerol kinase"/>
    <property type="match status" value="1"/>
</dbReference>
<feature type="binding site" evidence="9">
    <location>
        <position position="85"/>
    </location>
    <ligand>
        <name>glycerol</name>
        <dbReference type="ChEBI" id="CHEBI:17754"/>
    </ligand>
</feature>
<feature type="binding site" evidence="9">
    <location>
        <position position="14"/>
    </location>
    <ligand>
        <name>ADP</name>
        <dbReference type="ChEBI" id="CHEBI:456216"/>
    </ligand>
</feature>
<feature type="binding site" evidence="9">
    <location>
        <position position="408"/>
    </location>
    <ligand>
        <name>ADP</name>
        <dbReference type="ChEBI" id="CHEBI:456216"/>
    </ligand>
</feature>
<evidence type="ECO:0000256" key="8">
    <source>
        <dbReference type="ARBA" id="ARBA00052101"/>
    </source>
</evidence>
<evidence type="ECO:0000259" key="12">
    <source>
        <dbReference type="Pfam" id="PF02782"/>
    </source>
</evidence>
<feature type="domain" description="Carbohydrate kinase FGGY C-terminal" evidence="12">
    <location>
        <begin position="258"/>
        <end position="443"/>
    </location>
</feature>
<evidence type="ECO:0000313" key="17">
    <source>
        <dbReference type="Proteomes" id="UP000182125"/>
    </source>
</evidence>
<reference evidence="13 18" key="2">
    <citation type="submission" date="2016-04" db="EMBL/GenBank/DDBJ databases">
        <title>Complete genome sequence of Thermococcus thioreducens type strain OGL-20P.</title>
        <authorList>
            <person name="Oger P.M."/>
        </authorList>
    </citation>
    <scope>NUCLEOTIDE SEQUENCE [LARGE SCALE GENOMIC DNA]</scope>
    <source>
        <strain evidence="13 18">OGL-20P</strain>
    </source>
</reference>
<feature type="domain" description="Carbohydrate kinase FGGY N-terminal" evidence="11">
    <location>
        <begin position="7"/>
        <end position="248"/>
    </location>
</feature>
<dbReference type="UniPathway" id="UPA00618">
    <property type="reaction ID" value="UER00672"/>
</dbReference>
<comment type="pathway">
    <text evidence="1 9">Polyol metabolism; glycerol degradation via glycerol kinase pathway; sn-glycerol 3-phosphate from glycerol: step 1/1.</text>
</comment>
<feature type="binding site" evidence="9">
    <location>
        <position position="14"/>
    </location>
    <ligand>
        <name>ATP</name>
        <dbReference type="ChEBI" id="CHEBI:30616"/>
    </ligand>
</feature>
<comment type="caution">
    <text evidence="9">Lacks conserved residue(s) required for the propagation of feature annotation.</text>
</comment>
<keyword evidence="3 9" id="KW-0808">Transferase</keyword>
<dbReference type="AlphaFoldDB" id="A0A0Q2RGU6"/>